<dbReference type="GO" id="GO:0009103">
    <property type="term" value="P:lipopolysaccharide biosynthetic process"/>
    <property type="evidence" value="ECO:0007669"/>
    <property type="project" value="UniProtKB-KW"/>
</dbReference>
<reference evidence="10" key="1">
    <citation type="submission" date="2021-04" db="EMBL/GenBank/DDBJ databases">
        <title>Sinoanaerobacter chloroacetimidivorans sp. nov., an obligate anaerobic bacterium isolated from anaerobic sludge.</title>
        <authorList>
            <person name="Bao Y."/>
        </authorList>
    </citation>
    <scope>NUCLEOTIDE SEQUENCE</scope>
    <source>
        <strain evidence="10">BAD-6</strain>
    </source>
</reference>
<keyword evidence="11" id="KW-1185">Reference proteome</keyword>
<dbReference type="PANTHER" id="PTHR48090:SF3">
    <property type="entry name" value="UNDECAPRENYL-PHOSPHATE 4-DEOXY-4-FORMAMIDO-L-ARABINOSE TRANSFERASE"/>
    <property type="match status" value="1"/>
</dbReference>
<dbReference type="GO" id="GO:0016757">
    <property type="term" value="F:glycosyltransferase activity"/>
    <property type="evidence" value="ECO:0007669"/>
    <property type="project" value="UniProtKB-KW"/>
</dbReference>
<dbReference type="Pfam" id="PF00535">
    <property type="entry name" value="Glycos_transf_2"/>
    <property type="match status" value="1"/>
</dbReference>
<evidence type="ECO:0000256" key="5">
    <source>
        <dbReference type="ARBA" id="ARBA00022985"/>
    </source>
</evidence>
<evidence type="ECO:0000256" key="8">
    <source>
        <dbReference type="SAM" id="Phobius"/>
    </source>
</evidence>
<dbReference type="Proteomes" id="UP000675664">
    <property type="component" value="Unassembled WGS sequence"/>
</dbReference>
<evidence type="ECO:0000256" key="3">
    <source>
        <dbReference type="ARBA" id="ARBA00022679"/>
    </source>
</evidence>
<feature type="transmembrane region" description="Helical" evidence="8">
    <location>
        <begin position="232"/>
        <end position="252"/>
    </location>
</feature>
<dbReference type="GO" id="GO:0005886">
    <property type="term" value="C:plasma membrane"/>
    <property type="evidence" value="ECO:0007669"/>
    <property type="project" value="TreeGrafter"/>
</dbReference>
<evidence type="ECO:0000256" key="1">
    <source>
        <dbReference type="ARBA" id="ARBA00022475"/>
    </source>
</evidence>
<evidence type="ECO:0000259" key="9">
    <source>
        <dbReference type="Pfam" id="PF00535"/>
    </source>
</evidence>
<name>A0A8J7W3W5_9FIRM</name>
<gene>
    <name evidence="10" type="ORF">KCX82_11275</name>
</gene>
<dbReference type="EMBL" id="JAGSND010000007">
    <property type="protein sequence ID" value="MBR0598460.1"/>
    <property type="molecule type" value="Genomic_DNA"/>
</dbReference>
<dbReference type="InterPro" id="IPR001173">
    <property type="entry name" value="Glyco_trans_2-like"/>
</dbReference>
<dbReference type="CDD" id="cd04187">
    <property type="entry name" value="DPM1_like_bac"/>
    <property type="match status" value="1"/>
</dbReference>
<keyword evidence="7 8" id="KW-0472">Membrane</keyword>
<keyword evidence="4 8" id="KW-0812">Transmembrane</keyword>
<keyword evidence="3" id="KW-0808">Transferase</keyword>
<keyword evidence="6 8" id="KW-1133">Transmembrane helix</keyword>
<keyword evidence="2" id="KW-0328">Glycosyltransferase</keyword>
<reference evidence="10" key="2">
    <citation type="submission" date="2021-04" db="EMBL/GenBank/DDBJ databases">
        <authorList>
            <person name="Liu J."/>
        </authorList>
    </citation>
    <scope>NUCLEOTIDE SEQUENCE</scope>
    <source>
        <strain evidence="10">BAD-6</strain>
    </source>
</reference>
<keyword evidence="1" id="KW-1003">Cell membrane</keyword>
<proteinExistence type="predicted"/>
<accession>A0A8J7W3W5</accession>
<keyword evidence="5" id="KW-0448">Lipopolysaccharide biosynthesis</keyword>
<dbReference type="SUPFAM" id="SSF53448">
    <property type="entry name" value="Nucleotide-diphospho-sugar transferases"/>
    <property type="match status" value="1"/>
</dbReference>
<dbReference type="Gene3D" id="3.90.550.10">
    <property type="entry name" value="Spore Coat Polysaccharide Biosynthesis Protein SpsA, Chain A"/>
    <property type="match status" value="1"/>
</dbReference>
<dbReference type="InterPro" id="IPR050256">
    <property type="entry name" value="Glycosyltransferase_2"/>
</dbReference>
<evidence type="ECO:0000256" key="2">
    <source>
        <dbReference type="ARBA" id="ARBA00022676"/>
    </source>
</evidence>
<organism evidence="10 11">
    <name type="scientific">Sinanaerobacter chloroacetimidivorans</name>
    <dbReference type="NCBI Taxonomy" id="2818044"/>
    <lineage>
        <taxon>Bacteria</taxon>
        <taxon>Bacillati</taxon>
        <taxon>Bacillota</taxon>
        <taxon>Clostridia</taxon>
        <taxon>Peptostreptococcales</taxon>
        <taxon>Anaerovoracaceae</taxon>
        <taxon>Sinanaerobacter</taxon>
    </lineage>
</organism>
<dbReference type="InterPro" id="IPR029044">
    <property type="entry name" value="Nucleotide-diphossugar_trans"/>
</dbReference>
<evidence type="ECO:0000313" key="11">
    <source>
        <dbReference type="Proteomes" id="UP000675664"/>
    </source>
</evidence>
<evidence type="ECO:0000256" key="4">
    <source>
        <dbReference type="ARBA" id="ARBA00022692"/>
    </source>
</evidence>
<dbReference type="PANTHER" id="PTHR48090">
    <property type="entry name" value="UNDECAPRENYL-PHOSPHATE 4-DEOXY-4-FORMAMIDO-L-ARABINOSE TRANSFERASE-RELATED"/>
    <property type="match status" value="1"/>
</dbReference>
<feature type="transmembrane region" description="Helical" evidence="8">
    <location>
        <begin position="264"/>
        <end position="289"/>
    </location>
</feature>
<dbReference type="RefSeq" id="WP_227018586.1">
    <property type="nucleotide sequence ID" value="NZ_JAGSND010000007.1"/>
</dbReference>
<evidence type="ECO:0000256" key="7">
    <source>
        <dbReference type="ARBA" id="ARBA00023136"/>
    </source>
</evidence>
<evidence type="ECO:0000313" key="10">
    <source>
        <dbReference type="EMBL" id="MBR0598460.1"/>
    </source>
</evidence>
<feature type="domain" description="Glycosyltransferase 2-like" evidence="9">
    <location>
        <begin position="7"/>
        <end position="167"/>
    </location>
</feature>
<sequence>MENKKLSIIVSVYNEQEVLRHFHSEMTKVLDGMNVDHELIYVNDGSSDFSQSILADLAKDQPTVKVINFSRNFGHEAAMVAGIDNSTGDFVVCIDADLEKPPAEVIRMYQAYLDGNEVVNMVYSNNKIRGAVRQYMTKLYYKFLNKISRIQFVESSSDFFGISRTVADILKESYRERKRYIRGFIQSMGFRSISLEYIPNERYAGTSKYNFKALLNLAIVAITNFSDKPLRLGFYLAAFCFFLAGIAGMITIKDLIIGNGAMILDFAMLMFLFIFSLMFFFLGILGIYLGDIQQECKGNPIYHIKDTYNF</sequence>
<protein>
    <submittedName>
        <fullName evidence="10">Glycosyltransferase family 2 protein</fullName>
    </submittedName>
</protein>
<comment type="caution">
    <text evidence="10">The sequence shown here is derived from an EMBL/GenBank/DDBJ whole genome shotgun (WGS) entry which is preliminary data.</text>
</comment>
<dbReference type="AlphaFoldDB" id="A0A8J7W3W5"/>
<evidence type="ECO:0000256" key="6">
    <source>
        <dbReference type="ARBA" id="ARBA00022989"/>
    </source>
</evidence>